<protein>
    <recommendedName>
        <fullName evidence="9">Epidermal patterning factor-like protein</fullName>
    </recommendedName>
</protein>
<name>A0A8T0J1L5_CERPU</name>
<keyword evidence="4 6" id="KW-0732">Signal</keyword>
<dbReference type="Pfam" id="PF17181">
    <property type="entry name" value="EPF"/>
    <property type="match status" value="1"/>
</dbReference>
<dbReference type="PANTHER" id="PTHR33109">
    <property type="entry name" value="EPIDERMAL PATTERNING FACTOR-LIKE PROTEIN 4"/>
    <property type="match status" value="1"/>
</dbReference>
<accession>A0A8T0J1L5</accession>
<evidence type="ECO:0000256" key="6">
    <source>
        <dbReference type="SAM" id="SignalP"/>
    </source>
</evidence>
<evidence type="ECO:0000256" key="2">
    <source>
        <dbReference type="ARBA" id="ARBA00008127"/>
    </source>
</evidence>
<sequence length="148" mass="16043">MPIPPSCRILLLLTMVPIVAVAGRRIPAAPLIASLTPTPQVELSAQETGSEGVTWEHGQHHQEYVSRAPPPSRKLFRGNVKMEDSIYGHRLLVGSAPPSCQGKCGSCVPCTPIHVSIGSSPVHAGSVTQQEYYPEVWRCKCGNKFFMP</sequence>
<comment type="similarity">
    <text evidence="2">Belongs to the plant cysteine rich small secretory peptide family. Epidermal patterning factor subfamily.</text>
</comment>
<organism evidence="7 8">
    <name type="scientific">Ceratodon purpureus</name>
    <name type="common">Fire moss</name>
    <name type="synonym">Dicranum purpureum</name>
    <dbReference type="NCBI Taxonomy" id="3225"/>
    <lineage>
        <taxon>Eukaryota</taxon>
        <taxon>Viridiplantae</taxon>
        <taxon>Streptophyta</taxon>
        <taxon>Embryophyta</taxon>
        <taxon>Bryophyta</taxon>
        <taxon>Bryophytina</taxon>
        <taxon>Bryopsida</taxon>
        <taxon>Dicranidae</taxon>
        <taxon>Pseudoditrichales</taxon>
        <taxon>Ditrichaceae</taxon>
        <taxon>Ceratodon</taxon>
    </lineage>
</organism>
<keyword evidence="3" id="KW-0964">Secreted</keyword>
<dbReference type="GO" id="GO:0005576">
    <property type="term" value="C:extracellular region"/>
    <property type="evidence" value="ECO:0007669"/>
    <property type="project" value="UniProtKB-SubCell"/>
</dbReference>
<evidence type="ECO:0000256" key="1">
    <source>
        <dbReference type="ARBA" id="ARBA00004613"/>
    </source>
</evidence>
<evidence type="ECO:0000313" key="8">
    <source>
        <dbReference type="Proteomes" id="UP000822688"/>
    </source>
</evidence>
<proteinExistence type="inferred from homology"/>
<evidence type="ECO:0000256" key="5">
    <source>
        <dbReference type="ARBA" id="ARBA00023157"/>
    </source>
</evidence>
<keyword evidence="8" id="KW-1185">Reference proteome</keyword>
<dbReference type="EMBL" id="CM026422">
    <property type="protein sequence ID" value="KAG0588858.1"/>
    <property type="molecule type" value="Genomic_DNA"/>
</dbReference>
<dbReference type="PANTHER" id="PTHR33109:SF4">
    <property type="entry name" value="EPIDERMAL PATTERNING FACTOR-LIKE PROTEIN 6"/>
    <property type="match status" value="1"/>
</dbReference>
<dbReference type="Proteomes" id="UP000822688">
    <property type="component" value="Chromosome 2"/>
</dbReference>
<evidence type="ECO:0000313" key="7">
    <source>
        <dbReference type="EMBL" id="KAG0588858.1"/>
    </source>
</evidence>
<feature type="signal peptide" evidence="6">
    <location>
        <begin position="1"/>
        <end position="23"/>
    </location>
</feature>
<dbReference type="AlphaFoldDB" id="A0A8T0J1L5"/>
<evidence type="ECO:0000256" key="4">
    <source>
        <dbReference type="ARBA" id="ARBA00022729"/>
    </source>
</evidence>
<gene>
    <name evidence="7" type="ORF">KC19_2G274400</name>
</gene>
<evidence type="ECO:0008006" key="9">
    <source>
        <dbReference type="Google" id="ProtNLM"/>
    </source>
</evidence>
<comment type="subcellular location">
    <subcellularLocation>
        <location evidence="1">Secreted</location>
    </subcellularLocation>
</comment>
<reference evidence="7" key="1">
    <citation type="submission" date="2020-06" db="EMBL/GenBank/DDBJ databases">
        <title>WGS assembly of Ceratodon purpureus strain R40.</title>
        <authorList>
            <person name="Carey S.B."/>
            <person name="Jenkins J."/>
            <person name="Shu S."/>
            <person name="Lovell J.T."/>
            <person name="Sreedasyam A."/>
            <person name="Maumus F."/>
            <person name="Tiley G.P."/>
            <person name="Fernandez-Pozo N."/>
            <person name="Barry K."/>
            <person name="Chen C."/>
            <person name="Wang M."/>
            <person name="Lipzen A."/>
            <person name="Daum C."/>
            <person name="Saski C.A."/>
            <person name="Payton A.C."/>
            <person name="Mcbreen J.C."/>
            <person name="Conrad R.E."/>
            <person name="Kollar L.M."/>
            <person name="Olsson S."/>
            <person name="Huttunen S."/>
            <person name="Landis J.B."/>
            <person name="Wickett N.J."/>
            <person name="Johnson M.G."/>
            <person name="Rensing S.A."/>
            <person name="Grimwood J."/>
            <person name="Schmutz J."/>
            <person name="Mcdaniel S.F."/>
        </authorList>
    </citation>
    <scope>NUCLEOTIDE SEQUENCE</scope>
    <source>
        <strain evidence="7">R40</strain>
    </source>
</reference>
<dbReference type="InterPro" id="IPR039455">
    <property type="entry name" value="EPFL"/>
</dbReference>
<dbReference type="GO" id="GO:0010374">
    <property type="term" value="P:stomatal complex development"/>
    <property type="evidence" value="ECO:0007669"/>
    <property type="project" value="InterPro"/>
</dbReference>
<keyword evidence="5" id="KW-1015">Disulfide bond</keyword>
<evidence type="ECO:0000256" key="3">
    <source>
        <dbReference type="ARBA" id="ARBA00022525"/>
    </source>
</evidence>
<comment type="caution">
    <text evidence="7">The sequence shown here is derived from an EMBL/GenBank/DDBJ whole genome shotgun (WGS) entry which is preliminary data.</text>
</comment>
<feature type="chain" id="PRO_5035887922" description="Epidermal patterning factor-like protein" evidence="6">
    <location>
        <begin position="24"/>
        <end position="148"/>
    </location>
</feature>